<comment type="similarity">
    <text evidence="1">Belongs to the peptidase M42 family.</text>
</comment>
<dbReference type="CDD" id="cd05657">
    <property type="entry name" value="M42_glucanase_like"/>
    <property type="match status" value="1"/>
</dbReference>
<dbReference type="InterPro" id="IPR051464">
    <property type="entry name" value="Peptidase_M42_aminopept"/>
</dbReference>
<dbReference type="GO" id="GO:0004177">
    <property type="term" value="F:aminopeptidase activity"/>
    <property type="evidence" value="ECO:0007669"/>
    <property type="project" value="UniProtKB-KW"/>
</dbReference>
<feature type="compositionally biased region" description="Acidic residues" evidence="6">
    <location>
        <begin position="384"/>
        <end position="403"/>
    </location>
</feature>
<feature type="region of interest" description="Disordered" evidence="6">
    <location>
        <begin position="365"/>
        <end position="403"/>
    </location>
</feature>
<keyword evidence="4" id="KW-0479">Metal-binding</keyword>
<reference evidence="7" key="2">
    <citation type="submission" date="2020-09" db="EMBL/GenBank/DDBJ databases">
        <authorList>
            <person name="Sun Q."/>
            <person name="Zhou Y."/>
        </authorList>
    </citation>
    <scope>NUCLEOTIDE SEQUENCE</scope>
    <source>
        <strain evidence="7">CGMCC 1.14988</strain>
    </source>
</reference>
<evidence type="ECO:0008006" key="9">
    <source>
        <dbReference type="Google" id="ProtNLM"/>
    </source>
</evidence>
<evidence type="ECO:0000256" key="6">
    <source>
        <dbReference type="SAM" id="MobiDB-lite"/>
    </source>
</evidence>
<dbReference type="InterPro" id="IPR023367">
    <property type="entry name" value="Peptidase_M42_dom2"/>
</dbReference>
<dbReference type="InterPro" id="IPR008007">
    <property type="entry name" value="Peptidase_M42"/>
</dbReference>
<reference evidence="7" key="1">
    <citation type="journal article" date="2014" name="Int. J. Syst. Evol. Microbiol.">
        <title>Complete genome sequence of Corynebacterium casei LMG S-19264T (=DSM 44701T), isolated from a smear-ripened cheese.</title>
        <authorList>
            <consortium name="US DOE Joint Genome Institute (JGI-PGF)"/>
            <person name="Walter F."/>
            <person name="Albersmeier A."/>
            <person name="Kalinowski J."/>
            <person name="Ruckert C."/>
        </authorList>
    </citation>
    <scope>NUCLEOTIDE SEQUENCE</scope>
    <source>
        <strain evidence="7">CGMCC 1.14988</strain>
    </source>
</reference>
<dbReference type="SUPFAM" id="SSF53187">
    <property type="entry name" value="Zn-dependent exopeptidases"/>
    <property type="match status" value="1"/>
</dbReference>
<evidence type="ECO:0000256" key="2">
    <source>
        <dbReference type="ARBA" id="ARBA00022438"/>
    </source>
</evidence>
<proteinExistence type="inferred from homology"/>
<keyword evidence="5" id="KW-0378">Hydrolase</keyword>
<name>A0A8J3A9T6_9ACTN</name>
<dbReference type="GO" id="GO:0046872">
    <property type="term" value="F:metal ion binding"/>
    <property type="evidence" value="ECO:0007669"/>
    <property type="project" value="UniProtKB-KW"/>
</dbReference>
<dbReference type="EMBL" id="BMHA01000011">
    <property type="protein sequence ID" value="GGI08398.1"/>
    <property type="molecule type" value="Genomic_DNA"/>
</dbReference>
<sequence length="403" mass="43748">MTHAEKLELDLPWMQDVLMELLRIPSPSGRTDVIMQHVGERLEEIGLPFEVTRRGVMVGSLDGEEGTLDRAVVVHTDTIGCMVQALQDNGRLAIVPVGTHSARFSEGTRVQVLTDDPENVYYGTILPTKASGHAFGDDIDTHPIGWEHVEVRVDEKVSNAQDLADLGIQVGDFVAQTAFPVITRSGFVTSRHLDDKGGVAATLAAFKALLDRGEELPVGAHLLITVAEEVGHGASSGLYQDVAELVSVDAAVVAPGQHSTETGVSIAMQDLHGPFDYHLSRKLHGLARDHGIEAHRDVFRYYRSDVASALEAGAETRAALLGFGVDATHGWERTHLDALVAVGELLALYLQTPLTFANWDAEPSGPLKNFPSTAVQPVRREPEWDPEAPELIEDDPFPDDYEA</sequence>
<dbReference type="Gene3D" id="3.40.630.10">
    <property type="entry name" value="Zn peptidases"/>
    <property type="match status" value="1"/>
</dbReference>
<accession>A0A8J3A9T6</accession>
<dbReference type="Proteomes" id="UP000650511">
    <property type="component" value="Unassembled WGS sequence"/>
</dbReference>
<evidence type="ECO:0000313" key="7">
    <source>
        <dbReference type="EMBL" id="GGI08398.1"/>
    </source>
</evidence>
<dbReference type="GO" id="GO:0006508">
    <property type="term" value="P:proteolysis"/>
    <property type="evidence" value="ECO:0007669"/>
    <property type="project" value="UniProtKB-KW"/>
</dbReference>
<organism evidence="7 8">
    <name type="scientific">Egicoccus halophilus</name>
    <dbReference type="NCBI Taxonomy" id="1670830"/>
    <lineage>
        <taxon>Bacteria</taxon>
        <taxon>Bacillati</taxon>
        <taxon>Actinomycetota</taxon>
        <taxon>Nitriliruptoria</taxon>
        <taxon>Egicoccales</taxon>
        <taxon>Egicoccaceae</taxon>
        <taxon>Egicoccus</taxon>
    </lineage>
</organism>
<dbReference type="AlphaFoldDB" id="A0A8J3A9T6"/>
<dbReference type="RefSeq" id="WP_130650137.1">
    <property type="nucleotide sequence ID" value="NZ_BMHA01000011.1"/>
</dbReference>
<dbReference type="Pfam" id="PF05343">
    <property type="entry name" value="Peptidase_M42"/>
    <property type="match status" value="1"/>
</dbReference>
<evidence type="ECO:0000256" key="5">
    <source>
        <dbReference type="ARBA" id="ARBA00022801"/>
    </source>
</evidence>
<evidence type="ECO:0000256" key="3">
    <source>
        <dbReference type="ARBA" id="ARBA00022670"/>
    </source>
</evidence>
<protein>
    <recommendedName>
        <fullName evidence="9">Hydrolase, peptidase M42 family</fullName>
    </recommendedName>
</protein>
<keyword evidence="8" id="KW-1185">Reference proteome</keyword>
<dbReference type="NCBIfam" id="TIGR03106">
    <property type="entry name" value="trio_M42_hydro"/>
    <property type="match status" value="1"/>
</dbReference>
<dbReference type="PANTHER" id="PTHR32481:SF7">
    <property type="entry name" value="AMINOPEPTIDASE YHFE-RELATED"/>
    <property type="match status" value="1"/>
</dbReference>
<gene>
    <name evidence="7" type="ORF">GCM10011354_28890</name>
</gene>
<evidence type="ECO:0000313" key="8">
    <source>
        <dbReference type="Proteomes" id="UP000650511"/>
    </source>
</evidence>
<keyword evidence="3" id="KW-0645">Protease</keyword>
<evidence type="ECO:0000256" key="4">
    <source>
        <dbReference type="ARBA" id="ARBA00022723"/>
    </source>
</evidence>
<dbReference type="SUPFAM" id="SSF101821">
    <property type="entry name" value="Aminopeptidase/glucanase lid domain"/>
    <property type="match status" value="1"/>
</dbReference>
<dbReference type="Gene3D" id="2.40.30.40">
    <property type="entry name" value="Peptidase M42, domain 2"/>
    <property type="match status" value="1"/>
</dbReference>
<dbReference type="InterPro" id="IPR017537">
    <property type="entry name" value="Peptidase_M42_hydrolase"/>
</dbReference>
<comment type="caution">
    <text evidence="7">The sequence shown here is derived from an EMBL/GenBank/DDBJ whole genome shotgun (WGS) entry which is preliminary data.</text>
</comment>
<keyword evidence="2" id="KW-0031">Aminopeptidase</keyword>
<dbReference type="PANTHER" id="PTHR32481">
    <property type="entry name" value="AMINOPEPTIDASE"/>
    <property type="match status" value="1"/>
</dbReference>
<evidence type="ECO:0000256" key="1">
    <source>
        <dbReference type="ARBA" id="ARBA00006272"/>
    </source>
</evidence>
<dbReference type="OrthoDB" id="361940at2"/>